<name>A0A6C0L0T7_9ZZZZ</name>
<evidence type="ECO:0000256" key="1">
    <source>
        <dbReference type="SAM" id="Phobius"/>
    </source>
</evidence>
<sequence>MNKEEKGMSTMNAIRSRFGSVAAFLAPYKNTISLVFYVVISLMVLYTVYGVMYPGQDKFEQVVINKSKPASELKAFQTQLYPPMTTGGEYSFQTWLYINNLDYKPGVPKHVFTIASDGSSGSSPPHVTMIGMLDPTENKLIIRIHQDTMGAAGAGQGPDYTLNTNITNLFSGTLKPETSDSTICDIANMELQRWVCLAVVVNGRMVDVYIDGKMARSCVCPGVPIIDPGNNFLTMGLLGGFGGSVSTTRFFGYALTPARVYEIYQAGPATPPGFDRSYGFLGTLLNTFGLTFNTTPALSIAPTLNK</sequence>
<evidence type="ECO:0000313" key="2">
    <source>
        <dbReference type="EMBL" id="QHU22158.1"/>
    </source>
</evidence>
<keyword evidence="1" id="KW-0472">Membrane</keyword>
<dbReference type="Gene3D" id="2.60.120.200">
    <property type="match status" value="1"/>
</dbReference>
<dbReference type="SUPFAM" id="SSF49899">
    <property type="entry name" value="Concanavalin A-like lectins/glucanases"/>
    <property type="match status" value="1"/>
</dbReference>
<keyword evidence="1" id="KW-1133">Transmembrane helix</keyword>
<dbReference type="EMBL" id="MN740998">
    <property type="protein sequence ID" value="QHU22158.1"/>
    <property type="molecule type" value="Genomic_DNA"/>
</dbReference>
<accession>A0A6C0L0T7</accession>
<dbReference type="InterPro" id="IPR013320">
    <property type="entry name" value="ConA-like_dom_sf"/>
</dbReference>
<feature type="transmembrane region" description="Helical" evidence="1">
    <location>
        <begin position="34"/>
        <end position="52"/>
    </location>
</feature>
<reference evidence="2" key="1">
    <citation type="journal article" date="2020" name="Nature">
        <title>Giant virus diversity and host interactions through global metagenomics.</title>
        <authorList>
            <person name="Schulz F."/>
            <person name="Roux S."/>
            <person name="Paez-Espino D."/>
            <person name="Jungbluth S."/>
            <person name="Walsh D.A."/>
            <person name="Denef V.J."/>
            <person name="McMahon K.D."/>
            <person name="Konstantinidis K.T."/>
            <person name="Eloe-Fadrosh E.A."/>
            <person name="Kyrpides N.C."/>
            <person name="Woyke T."/>
        </authorList>
    </citation>
    <scope>NUCLEOTIDE SEQUENCE</scope>
    <source>
        <strain evidence="2">GVMAG-S-3300013286-35</strain>
    </source>
</reference>
<evidence type="ECO:0008006" key="3">
    <source>
        <dbReference type="Google" id="ProtNLM"/>
    </source>
</evidence>
<proteinExistence type="predicted"/>
<keyword evidence="1" id="KW-0812">Transmembrane</keyword>
<protein>
    <recommendedName>
        <fullName evidence="3">Lectin/glucanase superfamily protein</fullName>
    </recommendedName>
</protein>
<organism evidence="2">
    <name type="scientific">viral metagenome</name>
    <dbReference type="NCBI Taxonomy" id="1070528"/>
    <lineage>
        <taxon>unclassified sequences</taxon>
        <taxon>metagenomes</taxon>
        <taxon>organismal metagenomes</taxon>
    </lineage>
</organism>
<dbReference type="AlphaFoldDB" id="A0A6C0L0T7"/>
<dbReference type="Pfam" id="PF13385">
    <property type="entry name" value="Laminin_G_3"/>
    <property type="match status" value="1"/>
</dbReference>